<name>A0A834MS77_VESGE</name>
<comment type="caution">
    <text evidence="2">The sequence shown here is derived from an EMBL/GenBank/DDBJ whole genome shotgun (WGS) entry which is preliminary data.</text>
</comment>
<dbReference type="Proteomes" id="UP000617340">
    <property type="component" value="Unassembled WGS sequence"/>
</dbReference>
<organism evidence="2 3">
    <name type="scientific">Vespula germanica</name>
    <name type="common">German yellow jacket</name>
    <name type="synonym">Paravespula germanica</name>
    <dbReference type="NCBI Taxonomy" id="30212"/>
    <lineage>
        <taxon>Eukaryota</taxon>
        <taxon>Metazoa</taxon>
        <taxon>Ecdysozoa</taxon>
        <taxon>Arthropoda</taxon>
        <taxon>Hexapoda</taxon>
        <taxon>Insecta</taxon>
        <taxon>Pterygota</taxon>
        <taxon>Neoptera</taxon>
        <taxon>Endopterygota</taxon>
        <taxon>Hymenoptera</taxon>
        <taxon>Apocrita</taxon>
        <taxon>Aculeata</taxon>
        <taxon>Vespoidea</taxon>
        <taxon>Vespidae</taxon>
        <taxon>Vespinae</taxon>
        <taxon>Vespula</taxon>
    </lineage>
</organism>
<evidence type="ECO:0000256" key="1">
    <source>
        <dbReference type="SAM" id="MobiDB-lite"/>
    </source>
</evidence>
<evidence type="ECO:0000313" key="2">
    <source>
        <dbReference type="EMBL" id="KAF7381739.1"/>
    </source>
</evidence>
<keyword evidence="3" id="KW-1185">Reference proteome</keyword>
<protein>
    <submittedName>
        <fullName evidence="2">Uncharacterized protein</fullName>
    </submittedName>
</protein>
<reference evidence="2" key="1">
    <citation type="journal article" date="2020" name="G3 (Bethesda)">
        <title>High-Quality Assemblies for Three Invasive Social Wasps from the &lt;i&gt;Vespula&lt;/i&gt; Genus.</title>
        <authorList>
            <person name="Harrop T.W.R."/>
            <person name="Guhlin J."/>
            <person name="McLaughlin G.M."/>
            <person name="Permina E."/>
            <person name="Stockwell P."/>
            <person name="Gilligan J."/>
            <person name="Le Lec M.F."/>
            <person name="Gruber M.A.M."/>
            <person name="Quinn O."/>
            <person name="Lovegrove M."/>
            <person name="Duncan E.J."/>
            <person name="Remnant E.J."/>
            <person name="Van Eeckhoven J."/>
            <person name="Graham B."/>
            <person name="Knapp R.A."/>
            <person name="Langford K.W."/>
            <person name="Kronenberg Z."/>
            <person name="Press M.O."/>
            <person name="Eacker S.M."/>
            <person name="Wilson-Rankin E.E."/>
            <person name="Purcell J."/>
            <person name="Lester P.J."/>
            <person name="Dearden P.K."/>
        </authorList>
    </citation>
    <scope>NUCLEOTIDE SEQUENCE</scope>
    <source>
        <strain evidence="2">Linc-1</strain>
    </source>
</reference>
<evidence type="ECO:0000313" key="3">
    <source>
        <dbReference type="Proteomes" id="UP000617340"/>
    </source>
</evidence>
<feature type="region of interest" description="Disordered" evidence="1">
    <location>
        <begin position="20"/>
        <end position="49"/>
    </location>
</feature>
<gene>
    <name evidence="2" type="ORF">HZH68_015612</name>
</gene>
<feature type="compositionally biased region" description="Acidic residues" evidence="1">
    <location>
        <begin position="37"/>
        <end position="46"/>
    </location>
</feature>
<sequence length="105" mass="11311">MEGEQCSLLVPRPLLHLHMNWRSSPPPFSEGGGGGDSDGDSGDDSDKEVPFQFISSSREFDREDSAELVDALTSAITFLEDGGMEDKKTMTSIDLALGVSSMTKI</sequence>
<proteinExistence type="predicted"/>
<dbReference type="EMBL" id="JACSDZ010000021">
    <property type="protein sequence ID" value="KAF7381739.1"/>
    <property type="molecule type" value="Genomic_DNA"/>
</dbReference>
<accession>A0A834MS77</accession>
<dbReference type="AlphaFoldDB" id="A0A834MS77"/>